<evidence type="ECO:0000256" key="3">
    <source>
        <dbReference type="ARBA" id="ARBA00022723"/>
    </source>
</evidence>
<dbReference type="SUPFAM" id="SSF53213">
    <property type="entry name" value="LigB-like"/>
    <property type="match status" value="1"/>
</dbReference>
<dbReference type="Gene3D" id="3.40.830.10">
    <property type="entry name" value="LigB-like"/>
    <property type="match status" value="1"/>
</dbReference>
<dbReference type="PANTHER" id="PTHR30096">
    <property type="entry name" value="4,5-DOPA DIOXYGENASE EXTRADIOL-LIKE PROTEIN"/>
    <property type="match status" value="1"/>
</dbReference>
<evidence type="ECO:0000256" key="2">
    <source>
        <dbReference type="ARBA" id="ARBA00007581"/>
    </source>
</evidence>
<keyword evidence="3" id="KW-0479">Metal-binding</keyword>
<dbReference type="OrthoDB" id="7396853at2759"/>
<gene>
    <name evidence="7" type="ORF">G7Z17_g6170</name>
</gene>
<comment type="caution">
    <text evidence="7">The sequence shown here is derived from an EMBL/GenBank/DDBJ whole genome shotgun (WGS) entry which is preliminary data.</text>
</comment>
<comment type="cofactor">
    <cofactor evidence="1">
        <name>Zn(2+)</name>
        <dbReference type="ChEBI" id="CHEBI:29105"/>
    </cofactor>
</comment>
<evidence type="ECO:0000259" key="6">
    <source>
        <dbReference type="Pfam" id="PF02900"/>
    </source>
</evidence>
<proteinExistence type="inferred from homology"/>
<name>A0A9P5HAR8_9HYPO</name>
<dbReference type="GO" id="GO:0016702">
    <property type="term" value="F:oxidoreductase activity, acting on single donors with incorporation of molecular oxygen, incorporation of two atoms of oxygen"/>
    <property type="evidence" value="ECO:0007669"/>
    <property type="project" value="UniProtKB-ARBA"/>
</dbReference>
<keyword evidence="5" id="KW-0560">Oxidoreductase</keyword>
<accession>A0A9P5HAR8</accession>
<dbReference type="EMBL" id="JAANBB010000114">
    <property type="protein sequence ID" value="KAF7549774.1"/>
    <property type="molecule type" value="Genomic_DNA"/>
</dbReference>
<dbReference type="Pfam" id="PF02900">
    <property type="entry name" value="LigB"/>
    <property type="match status" value="1"/>
</dbReference>
<feature type="domain" description="Extradiol ring-cleavage dioxygenase class III enzyme subunit B" evidence="6">
    <location>
        <begin position="67"/>
        <end position="318"/>
    </location>
</feature>
<keyword evidence="8" id="KW-1185">Reference proteome</keyword>
<protein>
    <recommendedName>
        <fullName evidence="6">Extradiol ring-cleavage dioxygenase class III enzyme subunit B domain-containing protein</fullName>
    </recommendedName>
</protein>
<reference evidence="7" key="1">
    <citation type="submission" date="2020-03" db="EMBL/GenBank/DDBJ databases">
        <title>Draft Genome Sequence of Cylindrodendrum hubeiense.</title>
        <authorList>
            <person name="Buettner E."/>
            <person name="Kellner H."/>
        </authorList>
    </citation>
    <scope>NUCLEOTIDE SEQUENCE</scope>
    <source>
        <strain evidence="7">IHI 201604</strain>
    </source>
</reference>
<evidence type="ECO:0000256" key="4">
    <source>
        <dbReference type="ARBA" id="ARBA00022833"/>
    </source>
</evidence>
<evidence type="ECO:0000313" key="8">
    <source>
        <dbReference type="Proteomes" id="UP000722485"/>
    </source>
</evidence>
<comment type="similarity">
    <text evidence="2">Belongs to the DODA-type extradiol aromatic ring-opening dioxygenase family.</text>
</comment>
<sequence length="340" mass="37623">MSQVLSFRALIGLSLAVAMFAFLGASPLKAFTSTLQRVGIDWSSTQQSANAASASSPSKMSKTTKTPVYFFSHGGPDVQYQTKHPVYPVLQQIGREITQQVKPKAVVVFSAHWMGEEGTIHVNKEEQTDLIYDFYGFPDHFYKAKYPNKGDPKLAGEIMVMLSEAGIESYGVKRGLDHGVWSGFHVAFNPETNPLDVPLVQVSLYKNEDPHAHYALGRAVASLREQGIVIIGAGMSVHNLRDMHYMYEGNNKPMPYTVSFDNALKEAVEVDPALREEKMAAVTKRGDAHQAHPFMDHLMPVYIAAGAAGEDWGKQTWTLHEGSFGWAQYRFGEVPPTSKL</sequence>
<dbReference type="Proteomes" id="UP000722485">
    <property type="component" value="Unassembled WGS sequence"/>
</dbReference>
<evidence type="ECO:0000256" key="1">
    <source>
        <dbReference type="ARBA" id="ARBA00001947"/>
    </source>
</evidence>
<evidence type="ECO:0000256" key="5">
    <source>
        <dbReference type="ARBA" id="ARBA00023002"/>
    </source>
</evidence>
<dbReference type="GO" id="GO:0008270">
    <property type="term" value="F:zinc ion binding"/>
    <property type="evidence" value="ECO:0007669"/>
    <property type="project" value="InterPro"/>
</dbReference>
<dbReference type="InterPro" id="IPR004183">
    <property type="entry name" value="Xdiol_dOase_suB"/>
</dbReference>
<dbReference type="GO" id="GO:0008198">
    <property type="term" value="F:ferrous iron binding"/>
    <property type="evidence" value="ECO:0007669"/>
    <property type="project" value="InterPro"/>
</dbReference>
<dbReference type="PANTHER" id="PTHR30096:SF0">
    <property type="entry name" value="4,5-DOPA DIOXYGENASE EXTRADIOL-LIKE PROTEIN"/>
    <property type="match status" value="1"/>
</dbReference>
<dbReference type="CDD" id="cd07363">
    <property type="entry name" value="45_DOPA_Dioxygenase"/>
    <property type="match status" value="1"/>
</dbReference>
<evidence type="ECO:0000313" key="7">
    <source>
        <dbReference type="EMBL" id="KAF7549774.1"/>
    </source>
</evidence>
<organism evidence="7 8">
    <name type="scientific">Cylindrodendrum hubeiense</name>
    <dbReference type="NCBI Taxonomy" id="595255"/>
    <lineage>
        <taxon>Eukaryota</taxon>
        <taxon>Fungi</taxon>
        <taxon>Dikarya</taxon>
        <taxon>Ascomycota</taxon>
        <taxon>Pezizomycotina</taxon>
        <taxon>Sordariomycetes</taxon>
        <taxon>Hypocreomycetidae</taxon>
        <taxon>Hypocreales</taxon>
        <taxon>Nectriaceae</taxon>
        <taxon>Cylindrodendrum</taxon>
    </lineage>
</organism>
<dbReference type="AlphaFoldDB" id="A0A9P5HAR8"/>
<dbReference type="InterPro" id="IPR014436">
    <property type="entry name" value="Extradiol_dOase_DODA"/>
</dbReference>
<keyword evidence="4" id="KW-0862">Zinc</keyword>